<accession>A0A9X1YKR4</accession>
<evidence type="ECO:0000256" key="1">
    <source>
        <dbReference type="ARBA" id="ARBA00004236"/>
    </source>
</evidence>
<evidence type="ECO:0000313" key="12">
    <source>
        <dbReference type="Proteomes" id="UP001139353"/>
    </source>
</evidence>
<feature type="domain" description="Multidrug resistance protein MdtA-like barrel-sandwich hybrid" evidence="8">
    <location>
        <begin position="77"/>
        <end position="217"/>
    </location>
</feature>
<dbReference type="InterPro" id="IPR058625">
    <property type="entry name" value="MdtA-like_BSH"/>
</dbReference>
<sequence>MTTILSRNRTTWALVAVAAAVLGVGLWSVERPANAADDKDKKKAPDAPVGVVTVLAKAQDMPVYRAGIGTVTPNFSVTVKARVDGQLDKVGFAEGQDVKKGQMLAQLDPRPLQAQLLQAQATKAKDEATLANARIDLKRYETLIAQDAATQQQVDTQKALVNQLAASVKADEAAVKYAQVQLDFTTISAPISGRVGARLVDPGNIVHAADATGVVVINQIDPISVLFTLPDDAVQETIHALDAKKPLLIQAFARDGSSLLGAGYLTLLNNQIDTTTGSVQLKGTFPNPQHNLWPGQFVNVRLILGSRAKAITVPEAAIQRSQSGVYVYVEDDATKTVRNQLVSLAQIQDGTAVVSTGLSAGERVVVDGQYKLKPGVKVVEVARAASGAAPAGSAGSKSAASGAGK</sequence>
<feature type="domain" description="Multidrug resistance protein MdtA-like beta-barrel" evidence="9">
    <location>
        <begin position="222"/>
        <end position="304"/>
    </location>
</feature>
<evidence type="ECO:0000313" key="11">
    <source>
        <dbReference type="EMBL" id="MCK9687552.1"/>
    </source>
</evidence>
<evidence type="ECO:0000256" key="2">
    <source>
        <dbReference type="ARBA" id="ARBA00009477"/>
    </source>
</evidence>
<keyword evidence="12" id="KW-1185">Reference proteome</keyword>
<feature type="domain" description="Multidrug resistance protein MdtA-like alpha-helical hairpin" evidence="7">
    <location>
        <begin position="115"/>
        <end position="185"/>
    </location>
</feature>
<evidence type="ECO:0000256" key="5">
    <source>
        <dbReference type="ARBA" id="ARBA00022519"/>
    </source>
</evidence>
<dbReference type="PANTHER" id="PTHR30469:SF12">
    <property type="entry name" value="MULTIDRUG RESISTANCE PROTEIN MDTA"/>
    <property type="match status" value="1"/>
</dbReference>
<dbReference type="InterPro" id="IPR006143">
    <property type="entry name" value="RND_pump_MFP"/>
</dbReference>
<dbReference type="Pfam" id="PF25876">
    <property type="entry name" value="HH_MFP_RND"/>
    <property type="match status" value="1"/>
</dbReference>
<name>A0A9X1YKR4_9BURK</name>
<dbReference type="InterPro" id="IPR058624">
    <property type="entry name" value="MdtA-like_HH"/>
</dbReference>
<comment type="subcellular location">
    <subcellularLocation>
        <location evidence="1">Cell membrane</location>
    </subcellularLocation>
</comment>
<dbReference type="InterPro" id="IPR058627">
    <property type="entry name" value="MdtA-like_C"/>
</dbReference>
<feature type="domain" description="Multidrug resistance protein MdtA-like C-terminal permuted SH3" evidence="10">
    <location>
        <begin position="310"/>
        <end position="368"/>
    </location>
</feature>
<comment type="similarity">
    <text evidence="2">Belongs to the membrane fusion protein (MFP) (TC 8.A.1) family.</text>
</comment>
<evidence type="ECO:0000256" key="6">
    <source>
        <dbReference type="ARBA" id="ARBA00023136"/>
    </source>
</evidence>
<dbReference type="EMBL" id="JAJLJH010000005">
    <property type="protein sequence ID" value="MCK9687552.1"/>
    <property type="molecule type" value="Genomic_DNA"/>
</dbReference>
<dbReference type="Gene3D" id="2.40.420.20">
    <property type="match status" value="1"/>
</dbReference>
<dbReference type="Gene3D" id="1.10.287.470">
    <property type="entry name" value="Helix hairpin bin"/>
    <property type="match status" value="1"/>
</dbReference>
<protein>
    <submittedName>
        <fullName evidence="11">Efflux RND transporter periplasmic adaptor subunit</fullName>
    </submittedName>
</protein>
<evidence type="ECO:0000259" key="7">
    <source>
        <dbReference type="Pfam" id="PF25876"/>
    </source>
</evidence>
<proteinExistence type="inferred from homology"/>
<gene>
    <name evidence="11" type="ORF">LPC04_17755</name>
</gene>
<evidence type="ECO:0000259" key="9">
    <source>
        <dbReference type="Pfam" id="PF25944"/>
    </source>
</evidence>
<evidence type="ECO:0000259" key="10">
    <source>
        <dbReference type="Pfam" id="PF25967"/>
    </source>
</evidence>
<organism evidence="11 12">
    <name type="scientific">Scleromatobacter humisilvae</name>
    <dbReference type="NCBI Taxonomy" id="2897159"/>
    <lineage>
        <taxon>Bacteria</taxon>
        <taxon>Pseudomonadati</taxon>
        <taxon>Pseudomonadota</taxon>
        <taxon>Betaproteobacteria</taxon>
        <taxon>Burkholderiales</taxon>
        <taxon>Sphaerotilaceae</taxon>
        <taxon>Scleromatobacter</taxon>
    </lineage>
</organism>
<comment type="caution">
    <text evidence="11">The sequence shown here is derived from an EMBL/GenBank/DDBJ whole genome shotgun (WGS) entry which is preliminary data.</text>
</comment>
<dbReference type="Gene3D" id="2.40.30.170">
    <property type="match status" value="1"/>
</dbReference>
<dbReference type="InterPro" id="IPR058626">
    <property type="entry name" value="MdtA-like_b-barrel"/>
</dbReference>
<keyword evidence="5" id="KW-0997">Cell inner membrane</keyword>
<evidence type="ECO:0000259" key="8">
    <source>
        <dbReference type="Pfam" id="PF25917"/>
    </source>
</evidence>
<evidence type="ECO:0000256" key="4">
    <source>
        <dbReference type="ARBA" id="ARBA00022475"/>
    </source>
</evidence>
<dbReference type="PANTHER" id="PTHR30469">
    <property type="entry name" value="MULTIDRUG RESISTANCE PROTEIN MDTA"/>
    <property type="match status" value="1"/>
</dbReference>
<dbReference type="Gene3D" id="2.40.50.100">
    <property type="match status" value="1"/>
</dbReference>
<dbReference type="AlphaFoldDB" id="A0A9X1YKR4"/>
<dbReference type="GO" id="GO:0015562">
    <property type="term" value="F:efflux transmembrane transporter activity"/>
    <property type="evidence" value="ECO:0007669"/>
    <property type="project" value="TreeGrafter"/>
</dbReference>
<dbReference type="Pfam" id="PF25917">
    <property type="entry name" value="BSH_RND"/>
    <property type="match status" value="1"/>
</dbReference>
<dbReference type="SUPFAM" id="SSF111369">
    <property type="entry name" value="HlyD-like secretion proteins"/>
    <property type="match status" value="1"/>
</dbReference>
<dbReference type="GO" id="GO:1990281">
    <property type="term" value="C:efflux pump complex"/>
    <property type="evidence" value="ECO:0007669"/>
    <property type="project" value="TreeGrafter"/>
</dbReference>
<keyword evidence="6" id="KW-0472">Membrane</keyword>
<evidence type="ECO:0000256" key="3">
    <source>
        <dbReference type="ARBA" id="ARBA00022448"/>
    </source>
</evidence>
<keyword evidence="4" id="KW-1003">Cell membrane</keyword>
<dbReference type="NCBIfam" id="TIGR01730">
    <property type="entry name" value="RND_mfp"/>
    <property type="match status" value="1"/>
</dbReference>
<reference evidence="11" key="1">
    <citation type="submission" date="2021-11" db="EMBL/GenBank/DDBJ databases">
        <title>BS-T2-15 a new species belonging to the Comamonadaceae family isolated from the soil of a French oak forest.</title>
        <authorList>
            <person name="Mieszkin S."/>
            <person name="Alain K."/>
        </authorList>
    </citation>
    <scope>NUCLEOTIDE SEQUENCE</scope>
    <source>
        <strain evidence="11">BS-T2-15</strain>
    </source>
</reference>
<dbReference type="Pfam" id="PF25944">
    <property type="entry name" value="Beta-barrel_RND"/>
    <property type="match status" value="1"/>
</dbReference>
<dbReference type="RefSeq" id="WP_275683596.1">
    <property type="nucleotide sequence ID" value="NZ_JAJLJH010000005.1"/>
</dbReference>
<dbReference type="Proteomes" id="UP001139353">
    <property type="component" value="Unassembled WGS sequence"/>
</dbReference>
<dbReference type="Pfam" id="PF25967">
    <property type="entry name" value="RND-MFP_C"/>
    <property type="match status" value="1"/>
</dbReference>
<keyword evidence="3" id="KW-0813">Transport</keyword>